<feature type="compositionally biased region" description="Basic and acidic residues" evidence="1">
    <location>
        <begin position="501"/>
        <end position="524"/>
    </location>
</feature>
<dbReference type="InterPro" id="IPR001005">
    <property type="entry name" value="SANT/Myb"/>
</dbReference>
<gene>
    <name evidence="3" type="ORF">PSNMU_V1.4_AUG-EV-PASAV3_0055500</name>
</gene>
<dbReference type="Gene3D" id="1.10.246.220">
    <property type="match status" value="1"/>
</dbReference>
<feature type="compositionally biased region" description="Acidic residues" evidence="1">
    <location>
        <begin position="393"/>
        <end position="409"/>
    </location>
</feature>
<feature type="compositionally biased region" description="Basic and acidic residues" evidence="1">
    <location>
        <begin position="342"/>
        <end position="354"/>
    </location>
</feature>
<sequence length="530" mass="61538">MASVGQVVTENCLEFIAQQLVFSNGESRLEYCKLFRELHSRESTLKNLSYGKLHNLSKISEFVELMEGARADDQEPCLSEQGSPHNTKPFYKWKPFDWKAFRGRLTRIQMSMLREDANATVDDIYRHNGDRNNSENPSIDEARSQSKWYSDNLYRVVDLLTLQEKLAPFRENLESMSWYFNDEASEPLPLPNDLVVEYMETLDNLQCRNEALTKDFQKVFRIFLKSDGTDTFRSPATIRGLLDDHTKAYSFTLLRNRVDKLIRRWVSDVFQPVTIVGRANPEAAVEESQTDALQRLQRSRARLRERVEDPMSETVAAATLAQLNKEGKHPSPMPSGDEPQDDEHSEKENDRTERSPSNTTAVKKYKRRRGMSPITKGRMLDKKRSATRLDFTQSDDEEIEDPEVQDEVLPDVRRPIQVRTSPGTPSKKKRSQEKSYQGRRVWSDIEKQAVKDGIIRFGVGMWARIKNDKGVILRDRTSGQIKDCYRTMKRRGELDNIEEAWPERKKLTEEEKEEGKEQEKVDEKGEQEDK</sequence>
<protein>
    <recommendedName>
        <fullName evidence="2">Myb-like domain-containing protein</fullName>
    </recommendedName>
</protein>
<name>A0A448Z9M3_9STRA</name>
<evidence type="ECO:0000256" key="1">
    <source>
        <dbReference type="SAM" id="MobiDB-lite"/>
    </source>
</evidence>
<dbReference type="Proteomes" id="UP000291116">
    <property type="component" value="Unassembled WGS sequence"/>
</dbReference>
<dbReference type="OrthoDB" id="48676at2759"/>
<accession>A0A448Z9M3</accession>
<dbReference type="SUPFAM" id="SSF46689">
    <property type="entry name" value="Homeodomain-like"/>
    <property type="match status" value="1"/>
</dbReference>
<feature type="region of interest" description="Disordered" evidence="1">
    <location>
        <begin position="492"/>
        <end position="530"/>
    </location>
</feature>
<feature type="domain" description="Myb-like" evidence="2">
    <location>
        <begin position="438"/>
        <end position="491"/>
    </location>
</feature>
<dbReference type="SMART" id="SM00717">
    <property type="entry name" value="SANT"/>
    <property type="match status" value="1"/>
</dbReference>
<evidence type="ECO:0000313" key="3">
    <source>
        <dbReference type="EMBL" id="VEU38709.1"/>
    </source>
</evidence>
<reference evidence="3 4" key="1">
    <citation type="submission" date="2019-01" db="EMBL/GenBank/DDBJ databases">
        <authorList>
            <person name="Ferrante I. M."/>
        </authorList>
    </citation>
    <scope>NUCLEOTIDE SEQUENCE [LARGE SCALE GENOMIC DNA]</scope>
    <source>
        <strain evidence="3 4">B856</strain>
    </source>
</reference>
<dbReference type="CDD" id="cd11660">
    <property type="entry name" value="SANT_TRF"/>
    <property type="match status" value="1"/>
</dbReference>
<organism evidence="3 4">
    <name type="scientific">Pseudo-nitzschia multistriata</name>
    <dbReference type="NCBI Taxonomy" id="183589"/>
    <lineage>
        <taxon>Eukaryota</taxon>
        <taxon>Sar</taxon>
        <taxon>Stramenopiles</taxon>
        <taxon>Ochrophyta</taxon>
        <taxon>Bacillariophyta</taxon>
        <taxon>Bacillariophyceae</taxon>
        <taxon>Bacillariophycidae</taxon>
        <taxon>Bacillariales</taxon>
        <taxon>Bacillariaceae</taxon>
        <taxon>Pseudo-nitzschia</taxon>
    </lineage>
</organism>
<proteinExistence type="predicted"/>
<evidence type="ECO:0000259" key="2">
    <source>
        <dbReference type="SMART" id="SM00717"/>
    </source>
</evidence>
<dbReference type="InterPro" id="IPR009057">
    <property type="entry name" value="Homeodomain-like_sf"/>
</dbReference>
<dbReference type="EMBL" id="CAACVS010000181">
    <property type="protein sequence ID" value="VEU38709.1"/>
    <property type="molecule type" value="Genomic_DNA"/>
</dbReference>
<evidence type="ECO:0000313" key="4">
    <source>
        <dbReference type="Proteomes" id="UP000291116"/>
    </source>
</evidence>
<dbReference type="AlphaFoldDB" id="A0A448Z9M3"/>
<dbReference type="PANTHER" id="PTHR46993">
    <property type="entry name" value="MYB TRANSCRIPTION FACTOR"/>
    <property type="match status" value="1"/>
</dbReference>
<feature type="region of interest" description="Disordered" evidence="1">
    <location>
        <begin position="324"/>
        <end position="439"/>
    </location>
</feature>
<keyword evidence="4" id="KW-1185">Reference proteome</keyword>
<dbReference type="PANTHER" id="PTHR46993:SF4">
    <property type="entry name" value="MYB-LIKE HTH TRANSCRIPTIONAL REGULATOR FAMILY PROTEIN"/>
    <property type="match status" value="1"/>
</dbReference>